<dbReference type="GO" id="GO:0003746">
    <property type="term" value="F:translation elongation factor activity"/>
    <property type="evidence" value="ECO:0007669"/>
    <property type="project" value="UniProtKB-KW"/>
</dbReference>
<keyword evidence="4" id="KW-0342">GTP-binding</keyword>
<dbReference type="AlphaFoldDB" id="A0A3D9UQR5"/>
<dbReference type="Proteomes" id="UP000256253">
    <property type="component" value="Unassembled WGS sequence"/>
</dbReference>
<dbReference type="InterPro" id="IPR004535">
    <property type="entry name" value="Transl_elong_SelB"/>
</dbReference>
<sequence length="586" mass="61853">MHVVATAGHVDHGKSTLVRALTGTDPDRLAEEKRRGLTIDLGFAWTTTTSGEQVAFVDVPGHERFIANMLAGLGPAPSVMFVLAADQGWQRQSSDHRDAIAALGIEHGLLVVTRSDLAPERVDEVIARAREELAGTGLADAPSVVVSGTRGTGLEELRAALDLLVRTAPPPDPAARLRMWIDRSFTVKGSGTVVTGTLGAGTIAVGDHLRVGGRPVVVRGLESLGQQRDRVVPTSRVAVNLRGVKADEVGRGVALVRDDWPATGVVDVRLVSGESPADMPAHLVAHVGTASVPVRVRPLGDEHARLTFDQALPLVAGDRVVLRDPGQRIVGGVQVLDPDPPPFHRRGAATRRADDLAQVRDLRDPAVQVERRGAVRPAHLAALGFAVDAVPPSVRAVSEWWVTDATWARWVDALRSQVAASEAADPLGGGLSVGAAVDLLDLPDDALLAPVAQAAGVRSDGGRVTGEQDPLAPIAGALQALTDRLQEAPFDAPTAADLDELGLGARELAAAERASRIVRLPGGVVLLPNAPALAMRALARLEQPFTASQARQALDSSRRVVIPLLELLDAKGWTRQVEKGLREVRR</sequence>
<accession>A0A3D9UQR5</accession>
<dbReference type="SUPFAM" id="SSF46785">
    <property type="entry name" value="Winged helix' DNA-binding domain"/>
    <property type="match status" value="1"/>
</dbReference>
<gene>
    <name evidence="6" type="ORF">DFJ65_2677</name>
</gene>
<dbReference type="InterPro" id="IPR036388">
    <property type="entry name" value="WH-like_DNA-bd_sf"/>
</dbReference>
<evidence type="ECO:0000256" key="1">
    <source>
        <dbReference type="ARBA" id="ARBA00004496"/>
    </source>
</evidence>
<dbReference type="RefSeq" id="WP_211308442.1">
    <property type="nucleotide sequence ID" value="NZ_QTUA01000001.1"/>
</dbReference>
<evidence type="ECO:0000256" key="3">
    <source>
        <dbReference type="ARBA" id="ARBA00022917"/>
    </source>
</evidence>
<dbReference type="InterPro" id="IPR015191">
    <property type="entry name" value="SelB_WHD4"/>
</dbReference>
<dbReference type="Gene3D" id="2.40.30.10">
    <property type="entry name" value="Translation factors"/>
    <property type="match status" value="1"/>
</dbReference>
<keyword evidence="6" id="KW-0251">Elongation factor</keyword>
<name>A0A3D9UQR5_9MICO</name>
<dbReference type="InterPro" id="IPR027417">
    <property type="entry name" value="P-loop_NTPase"/>
</dbReference>
<evidence type="ECO:0000256" key="2">
    <source>
        <dbReference type="ARBA" id="ARBA00022490"/>
    </source>
</evidence>
<dbReference type="SUPFAM" id="SSF52540">
    <property type="entry name" value="P-loop containing nucleoside triphosphate hydrolases"/>
    <property type="match status" value="1"/>
</dbReference>
<dbReference type="InterPro" id="IPR009000">
    <property type="entry name" value="Transl_B-barrel_sf"/>
</dbReference>
<keyword evidence="3" id="KW-0648">Protein biosynthesis</keyword>
<dbReference type="SUPFAM" id="SSF50447">
    <property type="entry name" value="Translation proteins"/>
    <property type="match status" value="1"/>
</dbReference>
<dbReference type="Gene3D" id="1.10.10.10">
    <property type="entry name" value="Winged helix-like DNA-binding domain superfamily/Winged helix DNA-binding domain"/>
    <property type="match status" value="1"/>
</dbReference>
<dbReference type="PANTHER" id="PTHR43721:SF22">
    <property type="entry name" value="ELONGATION FACTOR TU, MITOCHONDRIAL"/>
    <property type="match status" value="1"/>
</dbReference>
<keyword evidence="4" id="KW-0547">Nucleotide-binding</keyword>
<dbReference type="CDD" id="cd04171">
    <property type="entry name" value="SelB"/>
    <property type="match status" value="1"/>
</dbReference>
<proteinExistence type="predicted"/>
<dbReference type="PANTHER" id="PTHR43721">
    <property type="entry name" value="ELONGATION FACTOR TU-RELATED"/>
    <property type="match status" value="1"/>
</dbReference>
<dbReference type="GO" id="GO:0003723">
    <property type="term" value="F:RNA binding"/>
    <property type="evidence" value="ECO:0007669"/>
    <property type="project" value="InterPro"/>
</dbReference>
<keyword evidence="2" id="KW-0963">Cytoplasm</keyword>
<dbReference type="InterPro" id="IPR036390">
    <property type="entry name" value="WH_DNA-bd_sf"/>
</dbReference>
<dbReference type="InterPro" id="IPR000795">
    <property type="entry name" value="T_Tr_GTP-bd_dom"/>
</dbReference>
<organism evidence="6 7">
    <name type="scientific">Calidifontibacter indicus</name>
    <dbReference type="NCBI Taxonomy" id="419650"/>
    <lineage>
        <taxon>Bacteria</taxon>
        <taxon>Bacillati</taxon>
        <taxon>Actinomycetota</taxon>
        <taxon>Actinomycetes</taxon>
        <taxon>Micrococcales</taxon>
        <taxon>Dermacoccaceae</taxon>
        <taxon>Calidifontibacter</taxon>
    </lineage>
</organism>
<dbReference type="Gene3D" id="3.40.50.300">
    <property type="entry name" value="P-loop containing nucleotide triphosphate hydrolases"/>
    <property type="match status" value="1"/>
</dbReference>
<dbReference type="GO" id="GO:0005525">
    <property type="term" value="F:GTP binding"/>
    <property type="evidence" value="ECO:0007669"/>
    <property type="project" value="UniProtKB-KW"/>
</dbReference>
<evidence type="ECO:0000313" key="7">
    <source>
        <dbReference type="Proteomes" id="UP000256253"/>
    </source>
</evidence>
<dbReference type="EMBL" id="QTUA01000001">
    <property type="protein sequence ID" value="REF31606.1"/>
    <property type="molecule type" value="Genomic_DNA"/>
</dbReference>
<dbReference type="NCBIfam" id="TIGR00475">
    <property type="entry name" value="selB"/>
    <property type="match status" value="1"/>
</dbReference>
<dbReference type="Pfam" id="PF09107">
    <property type="entry name" value="WHD_3rd_SelB"/>
    <property type="match status" value="1"/>
</dbReference>
<dbReference type="Pfam" id="PF25461">
    <property type="entry name" value="Beta-barrel_SelB"/>
    <property type="match status" value="1"/>
</dbReference>
<evidence type="ECO:0000259" key="5">
    <source>
        <dbReference type="PROSITE" id="PS51722"/>
    </source>
</evidence>
<dbReference type="PROSITE" id="PS51722">
    <property type="entry name" value="G_TR_2"/>
    <property type="match status" value="1"/>
</dbReference>
<dbReference type="GO" id="GO:0001514">
    <property type="term" value="P:selenocysteine incorporation"/>
    <property type="evidence" value="ECO:0007669"/>
    <property type="project" value="InterPro"/>
</dbReference>
<protein>
    <submittedName>
        <fullName evidence="6">Selenocysteine-specific elongation factor</fullName>
    </submittedName>
</protein>
<evidence type="ECO:0000313" key="6">
    <source>
        <dbReference type="EMBL" id="REF31606.1"/>
    </source>
</evidence>
<comment type="caution">
    <text evidence="6">The sequence shown here is derived from an EMBL/GenBank/DDBJ whole genome shotgun (WGS) entry which is preliminary data.</text>
</comment>
<dbReference type="InterPro" id="IPR050055">
    <property type="entry name" value="EF-Tu_GTPase"/>
</dbReference>
<reference evidence="6 7" key="1">
    <citation type="submission" date="2018-08" db="EMBL/GenBank/DDBJ databases">
        <title>Sequencing the genomes of 1000 actinobacteria strains.</title>
        <authorList>
            <person name="Klenk H.-P."/>
        </authorList>
    </citation>
    <scope>NUCLEOTIDE SEQUENCE [LARGE SCALE GENOMIC DNA]</scope>
    <source>
        <strain evidence="6 7">DSM 22967</strain>
    </source>
</reference>
<dbReference type="Pfam" id="PF00009">
    <property type="entry name" value="GTP_EFTU"/>
    <property type="match status" value="1"/>
</dbReference>
<evidence type="ECO:0000256" key="4">
    <source>
        <dbReference type="ARBA" id="ARBA00023134"/>
    </source>
</evidence>
<dbReference type="GO" id="GO:0003924">
    <property type="term" value="F:GTPase activity"/>
    <property type="evidence" value="ECO:0007669"/>
    <property type="project" value="InterPro"/>
</dbReference>
<dbReference type="InterPro" id="IPR057335">
    <property type="entry name" value="Beta-barrel_SelB"/>
</dbReference>
<keyword evidence="7" id="KW-1185">Reference proteome</keyword>
<dbReference type="GO" id="GO:0005737">
    <property type="term" value="C:cytoplasm"/>
    <property type="evidence" value="ECO:0007669"/>
    <property type="project" value="UniProtKB-SubCell"/>
</dbReference>
<feature type="domain" description="Tr-type G" evidence="5">
    <location>
        <begin position="1"/>
        <end position="171"/>
    </location>
</feature>
<comment type="subcellular location">
    <subcellularLocation>
        <location evidence="1">Cytoplasm</location>
    </subcellularLocation>
</comment>